<feature type="region of interest" description="Disordered" evidence="3">
    <location>
        <begin position="240"/>
        <end position="260"/>
    </location>
</feature>
<name>A0A855WUZ4_9BACT</name>
<dbReference type="Proteomes" id="UP000250918">
    <property type="component" value="Unassembled WGS sequence"/>
</dbReference>
<dbReference type="GO" id="GO:0006508">
    <property type="term" value="P:proteolysis"/>
    <property type="evidence" value="ECO:0007669"/>
    <property type="project" value="InterPro"/>
</dbReference>
<dbReference type="PROSITE" id="PS00143">
    <property type="entry name" value="INSULINASE"/>
    <property type="match status" value="1"/>
</dbReference>
<feature type="domain" description="Peptidase M16 N-terminal" evidence="5">
    <location>
        <begin position="42"/>
        <end position="186"/>
    </location>
</feature>
<dbReference type="InterPro" id="IPR007863">
    <property type="entry name" value="Peptidase_M16_C"/>
</dbReference>
<comment type="caution">
    <text evidence="7">The sequence shown here is derived from an EMBL/GenBank/DDBJ whole genome shotgun (WGS) entry which is preliminary data.</text>
</comment>
<evidence type="ECO:0000313" key="8">
    <source>
        <dbReference type="Proteomes" id="UP000250918"/>
    </source>
</evidence>
<evidence type="ECO:0000256" key="1">
    <source>
        <dbReference type="ARBA" id="ARBA00007261"/>
    </source>
</evidence>
<dbReference type="PANTHER" id="PTHR11851:SF49">
    <property type="entry name" value="MITOCHONDRIAL-PROCESSING PEPTIDASE SUBUNIT ALPHA"/>
    <property type="match status" value="1"/>
</dbReference>
<sequence>MTKAKAVIMFGLVVLVAAVAAPAVAKDNSTETYTLPNGMQFILKENHSSPMVASVIFIRSGSKYESTYENGITHLLEHLLFDGTRNLTREQLDHSITDLGGYINAFTRKDLTAYLVLLPRQYINYGMAIQADMLFNSVFPDAELAKERNVVIEEIKRDADAPGAAAEAFFEYHAYQGTDYARPVLGYKSFIENIPRAAIIDYWRRYYVPSRMTALIIGDFQPAKMKQTINSVFGKIAAQTSPSTGNTTSGSPQSAMSGQQRFDTVANTTSTYVNFSFAAPKITEPDYLPLDLLAQYLNLDEVSPLKKALTGTEPLATEVSVSLTPYDVFSRFEVSVISDKPEMRDSIVSTVSREVMGAAALLPDTTALQGIKTSVRCQDIYNAEKLHYYGFMISPLMMPGGWDFIQSYPDKLDAVAWAQCQKAATDWLSNPNYVVTVVRPRADSAQVAYVPGGPSADEVISYFKSAKIPIWDSTTLPLIALPAVDKTALELTDKAIYKREVLPNGLTLIVKSSPDSRVFAINAFGLNRSANEPADKAGITDFVNHCLEKGTTTRTAVELSRDLASIGANVTLYDNPFIPYDDRYTTPMYSFFKFETIEPFAHTGLELFTDMLTRPSFDSGEVEKVRQGMIGTLMREMSSPGPTARRSFYKTMFDDKAYGKPISGSAQTIGAITVADLKAYHAKFYAPENVVLTIGTSRPADTIVAWVSSMLGSLPKGDQQLAVAEPPDPVTVTREAHVELNKEQMAIYLGSPLPGAGDPEAVSLELASAILSDRLASNLREKQGLAYSVGASIWLDKNFGWYFCSMGTSAAKYRQSLDGMILEIDKLRLDGPTADEVDKARNQLWGRLMSAKLSRINQVFYLAVDEYLGRPVGYDQTYVQMLKKADVMSVRQAASKYFHTDAYVLATAGKKPQ</sequence>
<dbReference type="InterPro" id="IPR001431">
    <property type="entry name" value="Pept_M16_Zn_BS"/>
</dbReference>
<evidence type="ECO:0000313" key="7">
    <source>
        <dbReference type="EMBL" id="PWB68413.1"/>
    </source>
</evidence>
<reference evidence="7 8" key="1">
    <citation type="journal article" date="2018" name="ISME J.">
        <title>A methanotrophic archaeon couples anaerobic oxidation of methane to Fe(III) reduction.</title>
        <authorList>
            <person name="Cai C."/>
            <person name="Leu A.O."/>
            <person name="Xie G.J."/>
            <person name="Guo J."/>
            <person name="Feng Y."/>
            <person name="Zhao J.X."/>
            <person name="Tyson G.W."/>
            <person name="Yuan Z."/>
            <person name="Hu S."/>
        </authorList>
    </citation>
    <scope>NUCLEOTIDE SEQUENCE [LARGE SCALE GENOMIC DNA]</scope>
    <source>
        <strain evidence="7">FeB_12</strain>
    </source>
</reference>
<evidence type="ECO:0000256" key="3">
    <source>
        <dbReference type="SAM" id="MobiDB-lite"/>
    </source>
</evidence>
<dbReference type="GO" id="GO:0046872">
    <property type="term" value="F:metal ion binding"/>
    <property type="evidence" value="ECO:0007669"/>
    <property type="project" value="InterPro"/>
</dbReference>
<feature type="compositionally biased region" description="Low complexity" evidence="3">
    <location>
        <begin position="240"/>
        <end position="254"/>
    </location>
</feature>
<dbReference type="InterPro" id="IPR050361">
    <property type="entry name" value="MPP/UQCRC_Complex"/>
</dbReference>
<evidence type="ECO:0000256" key="2">
    <source>
        <dbReference type="RuleBase" id="RU004447"/>
    </source>
</evidence>
<dbReference type="AlphaFoldDB" id="A0A855WUZ4"/>
<feature type="domain" description="Peptidase M16 C-terminal" evidence="6">
    <location>
        <begin position="672"/>
        <end position="844"/>
    </location>
</feature>
<dbReference type="InterPro" id="IPR011249">
    <property type="entry name" value="Metalloenz_LuxS/M16"/>
</dbReference>
<dbReference type="EMBL" id="PQAP01000202">
    <property type="protein sequence ID" value="PWB68413.1"/>
    <property type="molecule type" value="Genomic_DNA"/>
</dbReference>
<dbReference type="Pfam" id="PF00675">
    <property type="entry name" value="Peptidase_M16"/>
    <property type="match status" value="2"/>
</dbReference>
<dbReference type="Gene3D" id="3.30.830.10">
    <property type="entry name" value="Metalloenzyme, LuxS/M16 peptidase-like"/>
    <property type="match status" value="4"/>
</dbReference>
<proteinExistence type="inferred from homology"/>
<protein>
    <recommendedName>
        <fullName evidence="9">Insulinase family protein</fullName>
    </recommendedName>
</protein>
<feature type="signal peptide" evidence="4">
    <location>
        <begin position="1"/>
        <end position="25"/>
    </location>
</feature>
<dbReference type="PANTHER" id="PTHR11851">
    <property type="entry name" value="METALLOPROTEASE"/>
    <property type="match status" value="1"/>
</dbReference>
<feature type="domain" description="Peptidase M16 C-terminal" evidence="6">
    <location>
        <begin position="194"/>
        <end position="345"/>
    </location>
</feature>
<dbReference type="SUPFAM" id="SSF63411">
    <property type="entry name" value="LuxS/MPP-like metallohydrolase"/>
    <property type="match status" value="4"/>
</dbReference>
<gene>
    <name evidence="7" type="ORF">C3F09_11710</name>
</gene>
<dbReference type="Pfam" id="PF05193">
    <property type="entry name" value="Peptidase_M16_C"/>
    <property type="match status" value="2"/>
</dbReference>
<keyword evidence="4" id="KW-0732">Signal</keyword>
<organism evidence="7 8">
    <name type="scientific">candidate division GN15 bacterium</name>
    <dbReference type="NCBI Taxonomy" id="2072418"/>
    <lineage>
        <taxon>Bacteria</taxon>
        <taxon>candidate division GN15</taxon>
    </lineage>
</organism>
<comment type="similarity">
    <text evidence="1 2">Belongs to the peptidase M16 family.</text>
</comment>
<feature type="domain" description="Peptidase M16 N-terminal" evidence="5">
    <location>
        <begin position="529"/>
        <end position="663"/>
    </location>
</feature>
<dbReference type="GO" id="GO:0004222">
    <property type="term" value="F:metalloendopeptidase activity"/>
    <property type="evidence" value="ECO:0007669"/>
    <property type="project" value="InterPro"/>
</dbReference>
<accession>A0A855WUZ4</accession>
<evidence type="ECO:0000259" key="5">
    <source>
        <dbReference type="Pfam" id="PF00675"/>
    </source>
</evidence>
<evidence type="ECO:0008006" key="9">
    <source>
        <dbReference type="Google" id="ProtNLM"/>
    </source>
</evidence>
<dbReference type="InterPro" id="IPR011765">
    <property type="entry name" value="Pept_M16_N"/>
</dbReference>
<evidence type="ECO:0000259" key="6">
    <source>
        <dbReference type="Pfam" id="PF05193"/>
    </source>
</evidence>
<feature type="chain" id="PRO_5032736524" description="Insulinase family protein" evidence="4">
    <location>
        <begin position="26"/>
        <end position="913"/>
    </location>
</feature>
<evidence type="ECO:0000256" key="4">
    <source>
        <dbReference type="SAM" id="SignalP"/>
    </source>
</evidence>